<accession>A0A5C5G4Z2</accession>
<proteinExistence type="predicted"/>
<dbReference type="AlphaFoldDB" id="A0A5C5G4Z2"/>
<organism evidence="1 2">
    <name type="scientific">Rhodotorula diobovata</name>
    <dbReference type="NCBI Taxonomy" id="5288"/>
    <lineage>
        <taxon>Eukaryota</taxon>
        <taxon>Fungi</taxon>
        <taxon>Dikarya</taxon>
        <taxon>Basidiomycota</taxon>
        <taxon>Pucciniomycotina</taxon>
        <taxon>Microbotryomycetes</taxon>
        <taxon>Sporidiobolales</taxon>
        <taxon>Sporidiobolaceae</taxon>
        <taxon>Rhodotorula</taxon>
    </lineage>
</organism>
<comment type="caution">
    <text evidence="1">The sequence shown here is derived from an EMBL/GenBank/DDBJ whole genome shotgun (WGS) entry which is preliminary data.</text>
</comment>
<name>A0A5C5G4Z2_9BASI</name>
<gene>
    <name evidence="1" type="ORF">DMC30DRAFT_86971</name>
</gene>
<dbReference type="Proteomes" id="UP000311382">
    <property type="component" value="Unassembled WGS sequence"/>
</dbReference>
<sequence length="110" mass="11985">MNSSFASSSSSLPVLFSALSELTRLVRALVPRGEPPQTGGTLVLPRAYSLRESGGACAEAPEVTQLLDALRQARDDVGVAVVFQERDDAEWTEELVSPAFWAHVRRMRKA</sequence>
<evidence type="ECO:0000313" key="1">
    <source>
        <dbReference type="EMBL" id="TNY23001.1"/>
    </source>
</evidence>
<dbReference type="EMBL" id="SOZI01000017">
    <property type="protein sequence ID" value="TNY23001.1"/>
    <property type="molecule type" value="Genomic_DNA"/>
</dbReference>
<reference evidence="1 2" key="1">
    <citation type="submission" date="2019-03" db="EMBL/GenBank/DDBJ databases">
        <title>Rhodosporidium diobovatum UCD-FST 08-225 genome sequencing, assembly, and annotation.</title>
        <authorList>
            <person name="Fakankun I.U."/>
            <person name="Fristensky B."/>
            <person name="Levin D.B."/>
        </authorList>
    </citation>
    <scope>NUCLEOTIDE SEQUENCE [LARGE SCALE GENOMIC DNA]</scope>
    <source>
        <strain evidence="1 2">UCD-FST 08-225</strain>
    </source>
</reference>
<protein>
    <submittedName>
        <fullName evidence="1">Uncharacterized protein</fullName>
    </submittedName>
</protein>
<keyword evidence="2" id="KW-1185">Reference proteome</keyword>
<evidence type="ECO:0000313" key="2">
    <source>
        <dbReference type="Proteomes" id="UP000311382"/>
    </source>
</evidence>